<evidence type="ECO:0000313" key="13">
    <source>
        <dbReference type="Proteomes" id="UP000015101"/>
    </source>
</evidence>
<dbReference type="SUPFAM" id="SSF48371">
    <property type="entry name" value="ARM repeat"/>
    <property type="match status" value="1"/>
</dbReference>
<dbReference type="PROSITE" id="PS51416">
    <property type="entry name" value="MIB_HERC2"/>
    <property type="match status" value="1"/>
</dbReference>
<comment type="function">
    <text evidence="7">E3 ubiquitin-protein ligase which accepts ubiquitin from an E2 ubiquitin-conjugating enzyme in the form of a thioester and then directly transfers the ubiquitin to targeted substrates.</text>
</comment>
<evidence type="ECO:0000259" key="9">
    <source>
        <dbReference type="PROSITE" id="PS50237"/>
    </source>
</evidence>
<dbReference type="CDD" id="cd00078">
    <property type="entry name" value="HECTc"/>
    <property type="match status" value="1"/>
</dbReference>
<feature type="domain" description="MIB/HERC2" evidence="10">
    <location>
        <begin position="744"/>
        <end position="816"/>
    </location>
</feature>
<evidence type="ECO:0000256" key="8">
    <source>
        <dbReference type="SAM" id="MobiDB-lite"/>
    </source>
</evidence>
<dbReference type="FunFam" id="2.30.30.40:FF:000085">
    <property type="entry name" value="E3 ubiquitin-protein ligase HECTD1 isoform X1"/>
    <property type="match status" value="1"/>
</dbReference>
<dbReference type="InterPro" id="IPR008979">
    <property type="entry name" value="Galactose-bd-like_sf"/>
</dbReference>
<comment type="similarity">
    <text evidence="2 7">Belongs to the UPL family. K-HECT subfamily.</text>
</comment>
<dbReference type="InterPro" id="IPR037252">
    <property type="entry name" value="Mib_Herc2_sf"/>
</dbReference>
<comment type="catalytic activity">
    <reaction evidence="1 7">
        <text>S-ubiquitinyl-[E2 ubiquitin-conjugating enzyme]-L-cysteine + [acceptor protein]-L-lysine = [E2 ubiquitin-conjugating enzyme]-L-cysteine + N(6)-ubiquitinyl-[acceptor protein]-L-lysine.</text>
        <dbReference type="EC" id="2.3.2.26"/>
    </reaction>
</comment>
<name>T1EFA0_HELRO</name>
<dbReference type="InterPro" id="IPR041200">
    <property type="entry name" value="FKBP3_BTHB"/>
</dbReference>
<dbReference type="InterPro" id="IPR035983">
    <property type="entry name" value="Hect_E3_ubiquitin_ligase"/>
</dbReference>
<dbReference type="GO" id="GO:0061630">
    <property type="term" value="F:ubiquitin protein ligase activity"/>
    <property type="evidence" value="ECO:0000318"/>
    <property type="project" value="GO_Central"/>
</dbReference>
<feature type="domain" description="HECT" evidence="9">
    <location>
        <begin position="1583"/>
        <end position="2023"/>
    </location>
</feature>
<dbReference type="SUPFAM" id="SSF159034">
    <property type="entry name" value="Mib/herc2 domain-like"/>
    <property type="match status" value="1"/>
</dbReference>
<proteinExistence type="inferred from homology"/>
<dbReference type="EMBL" id="AMQM01003913">
    <property type="status" value="NOT_ANNOTATED_CDS"/>
    <property type="molecule type" value="Genomic_DNA"/>
</dbReference>
<dbReference type="GO" id="GO:0046872">
    <property type="term" value="F:metal ion binding"/>
    <property type="evidence" value="ECO:0007669"/>
    <property type="project" value="InterPro"/>
</dbReference>
<dbReference type="GO" id="GO:0016607">
    <property type="term" value="C:nuclear speck"/>
    <property type="evidence" value="ECO:0000318"/>
    <property type="project" value="GO_Central"/>
</dbReference>
<dbReference type="PANTHER" id="PTHR45670:SF1">
    <property type="entry name" value="E3 UBIQUITIN-PROTEIN LIGASE HECTD1"/>
    <property type="match status" value="1"/>
</dbReference>
<keyword evidence="5 6" id="KW-0833">Ubl conjugation pathway</keyword>
<dbReference type="Gene3D" id="3.30.2410.10">
    <property type="entry name" value="Hect, E3 ligase catalytic domain"/>
    <property type="match status" value="1"/>
</dbReference>
<dbReference type="InterPro" id="IPR012919">
    <property type="entry name" value="SUN_dom"/>
</dbReference>
<evidence type="ECO:0000256" key="7">
    <source>
        <dbReference type="RuleBase" id="RU369009"/>
    </source>
</evidence>
<sequence length="2023" mass="227541">MIPIYMKKLLPIFIHTFQSSMWLPVRKASLTLIKKIIGYIEASLLEEIVKPDSTSSNSNISVQLSEILSTVLNAEEEEESHYVVLQIIQELLKKYPSAFMDQFVQLGIFNRIQNMAGGEGNEDEKIASHAFSDHNSHVEMVMFRPYTWKSWCLVRGRDCIYLWSEYAALELSNGSNGWFRYILENKLSTMYSSGSPEGGTDSSENRGEFLEKLQKVRNQVKASIPVQSIFATTDASALVVGNWTFVCKNDNELHIQNSDGQQTTILKEDQTGFIFESNRGTKHPFISAISLGPEFASGWAGHKSKKFFSKTEEIKQKVKTLAYDIYQVHFKTAQSIPRGTMSHLHNIINKLESAWNQQIKNMPWEDELRSSYEEILALFNDEHAMSAYEFYTSGLIQSLLNTLNLYVDSNDMKLLTKKRVDLFKQVFKDKKVGNQCASALLVRKLIAVLESIEKLPIYLFDLPGTTFSLQILSKRLKFKFERAAEELNLVDRTGRSLKMEPLATVGALEKYLLKMVAKQWYDYDRSSHTFVRRLQEATFKEITFCHQRDFDENGLIYWIGTNARTTKDWINPASCGLMVVSSSEGRTLPYGKLEDILSRDTAAINCHTNDDRKAWFAIDLGIWLIPTCYTLRHARGYGRSALRNWLFQVSKDGITWLTMFNHVEDTSLNEAGSTASWPLEPSKEEKEGWRHVRILQNGKNASSQTHYLSLSGFEIYGTVTGVCLDLDKTVRESEAQQRRQRRYIRMHVLKNIVPGVKVVRGLDWKWKDQDGSPPGEGVIIGELHTGWVDVAWDAGGLNSYRMGAEGKYDLTLAPAHGTEETSTALKLSSCVVPTTQINNRLASEAVASAFLLSSSLQQVSNHGTLKPSIMRKLFSQDLLLENNRFASASSSASNRLLHRANNNPLGCYVLGGASNDSYLLNMLQQNDTLQHQLGSLQQVKSKMGYVIACFFKYIFCVNSFATNNPNFNQVELAVGFPQPSLPSTSCSTPSTVAQSMSVSVPNLNTSLDQTVSFLESFSTIARCNLTNNLSNLLDSNNETINSADQKVHATQSTSFTLLSTAQSFPNLTSGSSSLTTHTLTSAAESSRIARRNNNSHVTALSQALTMSLASSDSDNDFLEMCRATTLLAELEDDDELPEVDDECADNENEDNDQQHHKTEEAMDLDDTTANESENTTNNKASNNLDISKKKTWDDEFELKRQFSSLIPAFDPRPGRTNVNQTQDFDIPPPGQDLNLSDPGTAITSSSMLAGSNADEIEIALEDREASIFKYVQNLVIQSSAPSSNNKQDRLKRIWEPTYIISYKESKCNPYPNQHAHVDGWPIWQVAQQLGTALLPKRILINYMQERAPQHFLEKWKLIGADKNVKKCHNCSQLTRAYKVSSTHKTALPSSSITAAEPSTSLFKLTTTAKPSATDLIDGHSSCSVNDVLSLLKLLHHIFLENSTANAINGNYLEKDLPTVSEDDFLSKKITNKLIQQVQDTLMLSTNAIPDWCEELTTNYPMLFSFETRLMFFNCTAFGTSRSIVWLQNKREAMLERNRTAGGLRRDDVHDFKIGRLKHERVCVPRDESLLDWSMQVMKYHASRKSILEIEFKGEEGTGLGPSLEFYALVAAELQKKDMGMWLCDDELDGEQAHDDSGKEIDIGRGVKPPGYYVRRSSGLFPAPLPQNSDDMARIESLFKFFGTFVAKCIQDNRLVDMPLSLPFLKMLCNKRDNAVELASPILLDDDLTPTENDSFAATPSTIASSLQQSTVGSCVQLLPWYVGILNNDDFLLLDSIRASFLNDLRKLSEKKQQLMNEGISHDKSSTDCKLFLENGARLEDLELTFVFNPSSKVYGYSTYELKKGGETEHVTLEKVDEYVELVTDFCLVSGIRRQMEAFKAGFDLVFPMHKLSVLNPLELQTILCGDQCPKWSLEDILNFTEPKLGYTKDSPGFQRFVNVMLKMNADQRKSFLQFATGCSSLPPGGLANLQPRLTIVRKVDSDDNAFPSVNTCVHYLKLPEYSSEDILMERLLTAIKEKGFYLN</sequence>
<evidence type="ECO:0000256" key="6">
    <source>
        <dbReference type="PROSITE-ProRule" id="PRU00104"/>
    </source>
</evidence>
<dbReference type="FunFam" id="3.30.2410.10:FF:000007">
    <property type="entry name" value="Putative E3 ubiquitin-protein ligase HECTD1"/>
    <property type="match status" value="1"/>
</dbReference>
<feature type="region of interest" description="Disordered" evidence="8">
    <location>
        <begin position="1129"/>
        <end position="1182"/>
    </location>
</feature>
<evidence type="ECO:0000259" key="10">
    <source>
        <dbReference type="PROSITE" id="PS51416"/>
    </source>
</evidence>
<dbReference type="Pfam" id="PF00632">
    <property type="entry name" value="HECT"/>
    <property type="match status" value="1"/>
</dbReference>
<feature type="active site" description="Glycyl thioester intermediate" evidence="6">
    <location>
        <position position="1992"/>
    </location>
</feature>
<dbReference type="Pfam" id="PF07738">
    <property type="entry name" value="Sad1_UNC"/>
    <property type="match status" value="1"/>
</dbReference>
<comment type="pathway">
    <text evidence="7">Protein modification; protein ubiquitination.</text>
</comment>
<reference evidence="12" key="3">
    <citation type="submission" date="2015-06" db="UniProtKB">
        <authorList>
            <consortium name="EnsemblMetazoa"/>
        </authorList>
    </citation>
    <scope>IDENTIFICATION</scope>
</reference>
<dbReference type="OMA" id="INHTLTM"/>
<dbReference type="OrthoDB" id="412600at2759"/>
<dbReference type="EC" id="2.3.2.26" evidence="7"/>
<dbReference type="HOGENOM" id="CLU_000869_0_0_1"/>
<dbReference type="Gene3D" id="1.10.720.80">
    <property type="match status" value="1"/>
</dbReference>
<keyword evidence="13" id="KW-1185">Reference proteome</keyword>
<dbReference type="SUPFAM" id="SSF56204">
    <property type="entry name" value="Hect, E3 ligase catalytic domain"/>
    <property type="match status" value="1"/>
</dbReference>
<evidence type="ECO:0000256" key="5">
    <source>
        <dbReference type="ARBA" id="ARBA00022786"/>
    </source>
</evidence>
<dbReference type="eggNOG" id="KOG4276">
    <property type="taxonomic scope" value="Eukaryota"/>
</dbReference>
<dbReference type="InterPro" id="IPR010606">
    <property type="entry name" value="Mib_Herc2"/>
</dbReference>
<dbReference type="Gene3D" id="3.30.2160.10">
    <property type="entry name" value="Hect, E3 ligase catalytic domain"/>
    <property type="match status" value="1"/>
</dbReference>
<dbReference type="CDD" id="cd21062">
    <property type="entry name" value="BTHB_HectD1"/>
    <property type="match status" value="1"/>
</dbReference>
<dbReference type="Proteomes" id="UP000015101">
    <property type="component" value="Unassembled WGS sequence"/>
</dbReference>
<dbReference type="FunCoup" id="T1EFA0">
    <property type="interactions" value="1490"/>
</dbReference>
<evidence type="ECO:0000313" key="11">
    <source>
        <dbReference type="EMBL" id="ESO05310.1"/>
    </source>
</evidence>
<dbReference type="InterPro" id="IPR000569">
    <property type="entry name" value="HECT_dom"/>
</dbReference>
<keyword evidence="4 7" id="KW-0808">Transferase</keyword>
<dbReference type="STRING" id="6412.T1EFA0"/>
<accession>T1EFA0</accession>
<dbReference type="UniPathway" id="UPA00143"/>
<evidence type="ECO:0000256" key="2">
    <source>
        <dbReference type="ARBA" id="ARBA00006331"/>
    </source>
</evidence>
<dbReference type="CTD" id="20195252"/>
<dbReference type="RefSeq" id="XP_009016625.1">
    <property type="nucleotide sequence ID" value="XM_009018377.1"/>
</dbReference>
<evidence type="ECO:0000256" key="1">
    <source>
        <dbReference type="ARBA" id="ARBA00000885"/>
    </source>
</evidence>
<dbReference type="Pfam" id="PF06701">
    <property type="entry name" value="MIB_HERC2"/>
    <property type="match status" value="1"/>
</dbReference>
<feature type="compositionally biased region" description="Acidic residues" evidence="8">
    <location>
        <begin position="1129"/>
        <end position="1151"/>
    </location>
</feature>
<dbReference type="GO" id="GO:0000209">
    <property type="term" value="P:protein polyubiquitination"/>
    <property type="evidence" value="ECO:0000318"/>
    <property type="project" value="GO_Central"/>
</dbReference>
<protein>
    <recommendedName>
        <fullName evidence="7">E3 ubiquitin-protein ligase</fullName>
        <ecNumber evidence="7">2.3.2.26</ecNumber>
    </recommendedName>
</protein>
<dbReference type="InParanoid" id="T1EFA0"/>
<dbReference type="InterPro" id="IPR045322">
    <property type="entry name" value="HECTD1/TRIP12-like"/>
</dbReference>
<evidence type="ECO:0000256" key="3">
    <source>
        <dbReference type="ARBA" id="ARBA00022553"/>
    </source>
</evidence>
<dbReference type="KEGG" id="hro:HELRODRAFT_111260"/>
<dbReference type="PROSITE" id="PS50237">
    <property type="entry name" value="HECT"/>
    <property type="match status" value="1"/>
</dbReference>
<dbReference type="GO" id="GO:0043161">
    <property type="term" value="P:proteasome-mediated ubiquitin-dependent protein catabolic process"/>
    <property type="evidence" value="ECO:0000318"/>
    <property type="project" value="GO_Central"/>
</dbReference>
<evidence type="ECO:0000256" key="4">
    <source>
        <dbReference type="ARBA" id="ARBA00022679"/>
    </source>
</evidence>
<dbReference type="Gene3D" id="2.30.30.40">
    <property type="entry name" value="SH3 Domains"/>
    <property type="match status" value="1"/>
</dbReference>
<organism evidence="12 13">
    <name type="scientific">Helobdella robusta</name>
    <name type="common">Californian leech</name>
    <dbReference type="NCBI Taxonomy" id="6412"/>
    <lineage>
        <taxon>Eukaryota</taxon>
        <taxon>Metazoa</taxon>
        <taxon>Spiralia</taxon>
        <taxon>Lophotrochozoa</taxon>
        <taxon>Annelida</taxon>
        <taxon>Clitellata</taxon>
        <taxon>Hirudinea</taxon>
        <taxon>Rhynchobdellida</taxon>
        <taxon>Glossiphoniidae</taxon>
        <taxon>Helobdella</taxon>
    </lineage>
</organism>
<reference evidence="11 13" key="2">
    <citation type="journal article" date="2013" name="Nature">
        <title>Insights into bilaterian evolution from three spiralian genomes.</title>
        <authorList>
            <person name="Simakov O."/>
            <person name="Marletaz F."/>
            <person name="Cho S.J."/>
            <person name="Edsinger-Gonzales E."/>
            <person name="Havlak P."/>
            <person name="Hellsten U."/>
            <person name="Kuo D.H."/>
            <person name="Larsson T."/>
            <person name="Lv J."/>
            <person name="Arendt D."/>
            <person name="Savage R."/>
            <person name="Osoegawa K."/>
            <person name="de Jong P."/>
            <person name="Grimwood J."/>
            <person name="Chapman J.A."/>
            <person name="Shapiro H."/>
            <person name="Aerts A."/>
            <person name="Otillar R.P."/>
            <person name="Terry A.Y."/>
            <person name="Boore J.L."/>
            <person name="Grigoriev I.V."/>
            <person name="Lindberg D.R."/>
            <person name="Seaver E.C."/>
            <person name="Weisblat D.A."/>
            <person name="Putnam N.H."/>
            <person name="Rokhsar D.S."/>
        </authorList>
    </citation>
    <scope>NUCLEOTIDE SEQUENCE</scope>
</reference>
<dbReference type="InterPro" id="IPR016024">
    <property type="entry name" value="ARM-type_fold"/>
</dbReference>
<evidence type="ECO:0000313" key="12">
    <source>
        <dbReference type="EnsemblMetazoa" id="HelroP111260"/>
    </source>
</evidence>
<reference evidence="13" key="1">
    <citation type="submission" date="2012-12" db="EMBL/GenBank/DDBJ databases">
        <authorList>
            <person name="Hellsten U."/>
            <person name="Grimwood J."/>
            <person name="Chapman J.A."/>
            <person name="Shapiro H."/>
            <person name="Aerts A."/>
            <person name="Otillar R.P."/>
            <person name="Terry A.Y."/>
            <person name="Boore J.L."/>
            <person name="Simakov O."/>
            <person name="Marletaz F."/>
            <person name="Cho S.-J."/>
            <person name="Edsinger-Gonzales E."/>
            <person name="Havlak P."/>
            <person name="Kuo D.-H."/>
            <person name="Larsson T."/>
            <person name="Lv J."/>
            <person name="Arendt D."/>
            <person name="Savage R."/>
            <person name="Osoegawa K."/>
            <person name="de Jong P."/>
            <person name="Lindberg D.R."/>
            <person name="Seaver E.C."/>
            <person name="Weisblat D.A."/>
            <person name="Putnam N.H."/>
            <person name="Grigoriev I.V."/>
            <person name="Rokhsar D.S."/>
        </authorList>
    </citation>
    <scope>NUCLEOTIDE SEQUENCE</scope>
</reference>
<dbReference type="Pfam" id="PF18410">
    <property type="entry name" value="BTHB"/>
    <property type="match status" value="1"/>
</dbReference>
<dbReference type="Gene3D" id="2.60.120.260">
    <property type="entry name" value="Galactose-binding domain-like"/>
    <property type="match status" value="1"/>
</dbReference>
<dbReference type="EnsemblMetazoa" id="HelroT111260">
    <property type="protein sequence ID" value="HelroP111260"/>
    <property type="gene ID" value="HelroG111260"/>
</dbReference>
<gene>
    <name evidence="12" type="primary">20195252</name>
    <name evidence="11" type="ORF">HELRODRAFT_111260</name>
</gene>
<keyword evidence="3" id="KW-0597">Phosphoprotein</keyword>
<dbReference type="SUPFAM" id="SSF49785">
    <property type="entry name" value="Galactose-binding domain-like"/>
    <property type="match status" value="1"/>
</dbReference>
<dbReference type="EMBL" id="KB096365">
    <property type="protein sequence ID" value="ESO05310.1"/>
    <property type="molecule type" value="Genomic_DNA"/>
</dbReference>
<dbReference type="SMART" id="SM00119">
    <property type="entry name" value="HECTc"/>
    <property type="match status" value="1"/>
</dbReference>
<dbReference type="FunFam" id="2.60.120.260:FF:000014">
    <property type="entry name" value="E3 ubiquitin-protein ligase HECTD1 isoform X1"/>
    <property type="match status" value="1"/>
</dbReference>
<dbReference type="GeneID" id="20195252"/>
<dbReference type="Gene3D" id="3.90.1750.10">
    <property type="entry name" value="Hect, E3 ligase catalytic domains"/>
    <property type="match status" value="2"/>
</dbReference>
<feature type="compositionally biased region" description="Low complexity" evidence="8">
    <location>
        <begin position="1169"/>
        <end position="1182"/>
    </location>
</feature>
<dbReference type="PANTHER" id="PTHR45670">
    <property type="entry name" value="E3 UBIQUITIN-PROTEIN LIGASE TRIP12"/>
    <property type="match status" value="1"/>
</dbReference>